<dbReference type="SMART" id="SM00747">
    <property type="entry name" value="CFEM"/>
    <property type="match status" value="1"/>
</dbReference>
<dbReference type="OrthoDB" id="3267106at2759"/>
<evidence type="ECO:0000256" key="5">
    <source>
        <dbReference type="SAM" id="MobiDB-lite"/>
    </source>
</evidence>
<feature type="region of interest" description="Disordered" evidence="5">
    <location>
        <begin position="25"/>
        <end position="64"/>
    </location>
</feature>
<accession>A0A9P6BYD5</accession>
<protein>
    <recommendedName>
        <fullName evidence="7">CFEM domain-containing protein</fullName>
    </recommendedName>
</protein>
<dbReference type="PROSITE" id="PS52012">
    <property type="entry name" value="CFEM"/>
    <property type="match status" value="1"/>
</dbReference>
<evidence type="ECO:0000256" key="3">
    <source>
        <dbReference type="ARBA" id="ARBA00022729"/>
    </source>
</evidence>
<dbReference type="EMBL" id="MU151403">
    <property type="protein sequence ID" value="KAF9444112.1"/>
    <property type="molecule type" value="Genomic_DNA"/>
</dbReference>
<feature type="compositionally biased region" description="Polar residues" evidence="5">
    <location>
        <begin position="25"/>
        <end position="43"/>
    </location>
</feature>
<reference evidence="8" key="1">
    <citation type="submission" date="2020-11" db="EMBL/GenBank/DDBJ databases">
        <authorList>
            <consortium name="DOE Joint Genome Institute"/>
            <person name="Ahrendt S."/>
            <person name="Riley R."/>
            <person name="Andreopoulos W."/>
            <person name="Labutti K."/>
            <person name="Pangilinan J."/>
            <person name="Ruiz-Duenas F.J."/>
            <person name="Barrasa J.M."/>
            <person name="Sanchez-Garcia M."/>
            <person name="Camarero S."/>
            <person name="Miyauchi S."/>
            <person name="Serrano A."/>
            <person name="Linde D."/>
            <person name="Babiker R."/>
            <person name="Drula E."/>
            <person name="Ayuso-Fernandez I."/>
            <person name="Pacheco R."/>
            <person name="Padilla G."/>
            <person name="Ferreira P."/>
            <person name="Barriuso J."/>
            <person name="Kellner H."/>
            <person name="Castanera R."/>
            <person name="Alfaro M."/>
            <person name="Ramirez L."/>
            <person name="Pisabarro A.G."/>
            <person name="Kuo A."/>
            <person name="Tritt A."/>
            <person name="Lipzen A."/>
            <person name="He G."/>
            <person name="Yan M."/>
            <person name="Ng V."/>
            <person name="Cullen D."/>
            <person name="Martin F."/>
            <person name="Rosso M.-N."/>
            <person name="Henrissat B."/>
            <person name="Hibbett D."/>
            <person name="Martinez A.T."/>
            <person name="Grigoriev I.V."/>
        </authorList>
    </citation>
    <scope>NUCLEOTIDE SEQUENCE</scope>
    <source>
        <strain evidence="8">MF-IS2</strain>
    </source>
</reference>
<evidence type="ECO:0000256" key="4">
    <source>
        <dbReference type="ARBA" id="ARBA00023157"/>
    </source>
</evidence>
<dbReference type="GO" id="GO:0005576">
    <property type="term" value="C:extracellular region"/>
    <property type="evidence" value="ECO:0007669"/>
    <property type="project" value="UniProtKB-SubCell"/>
</dbReference>
<name>A0A9P6BYD5_9AGAR</name>
<evidence type="ECO:0000256" key="2">
    <source>
        <dbReference type="ARBA" id="ARBA00022525"/>
    </source>
</evidence>
<proteinExistence type="predicted"/>
<sequence>MLPVLAVLLTFLSFLSRAWAQSAIPPTSFSDVSSTPLPSTTTRAPVSSVTAPSSSVSGSLSVSNNGTQTSSAAFPSLSGYPPCVSNCLATTISSVGCTSIVDVNCFCPSDRFPLTLVNCISAACSDQISSGESLAQQFCRLSNSTITPSFPLIPATTTATSTSLTTASSSSASGTLPSSPASTSNAALGSSVLSLERGVGLGLVTALEQC</sequence>
<evidence type="ECO:0000256" key="6">
    <source>
        <dbReference type="SAM" id="SignalP"/>
    </source>
</evidence>
<keyword evidence="9" id="KW-1185">Reference proteome</keyword>
<feature type="compositionally biased region" description="Low complexity" evidence="5">
    <location>
        <begin position="44"/>
        <end position="64"/>
    </location>
</feature>
<feature type="chain" id="PRO_5040354824" description="CFEM domain-containing protein" evidence="6">
    <location>
        <begin position="21"/>
        <end position="210"/>
    </location>
</feature>
<keyword evidence="2" id="KW-0964">Secreted</keyword>
<evidence type="ECO:0000259" key="7">
    <source>
        <dbReference type="PROSITE" id="PS52012"/>
    </source>
</evidence>
<comment type="caution">
    <text evidence="8">The sequence shown here is derived from an EMBL/GenBank/DDBJ whole genome shotgun (WGS) entry which is preliminary data.</text>
</comment>
<keyword evidence="3 6" id="KW-0732">Signal</keyword>
<feature type="domain" description="CFEM" evidence="7">
    <location>
        <begin position="54"/>
        <end position="168"/>
    </location>
</feature>
<organism evidence="8 9">
    <name type="scientific">Macrolepiota fuliginosa MF-IS2</name>
    <dbReference type="NCBI Taxonomy" id="1400762"/>
    <lineage>
        <taxon>Eukaryota</taxon>
        <taxon>Fungi</taxon>
        <taxon>Dikarya</taxon>
        <taxon>Basidiomycota</taxon>
        <taxon>Agaricomycotina</taxon>
        <taxon>Agaricomycetes</taxon>
        <taxon>Agaricomycetidae</taxon>
        <taxon>Agaricales</taxon>
        <taxon>Agaricineae</taxon>
        <taxon>Agaricaceae</taxon>
        <taxon>Macrolepiota</taxon>
    </lineage>
</organism>
<evidence type="ECO:0000313" key="9">
    <source>
        <dbReference type="Proteomes" id="UP000807342"/>
    </source>
</evidence>
<feature type="signal peptide" evidence="6">
    <location>
        <begin position="1"/>
        <end position="20"/>
    </location>
</feature>
<evidence type="ECO:0000256" key="1">
    <source>
        <dbReference type="ARBA" id="ARBA00004613"/>
    </source>
</evidence>
<dbReference type="Proteomes" id="UP000807342">
    <property type="component" value="Unassembled WGS sequence"/>
</dbReference>
<dbReference type="InterPro" id="IPR008427">
    <property type="entry name" value="Extracellular_membr_CFEM_dom"/>
</dbReference>
<dbReference type="Pfam" id="PF05730">
    <property type="entry name" value="CFEM"/>
    <property type="match status" value="1"/>
</dbReference>
<keyword evidence="4" id="KW-1015">Disulfide bond</keyword>
<comment type="subcellular location">
    <subcellularLocation>
        <location evidence="1">Secreted</location>
    </subcellularLocation>
</comment>
<evidence type="ECO:0000313" key="8">
    <source>
        <dbReference type="EMBL" id="KAF9444112.1"/>
    </source>
</evidence>
<gene>
    <name evidence="8" type="ORF">P691DRAFT_361923</name>
</gene>
<dbReference type="AlphaFoldDB" id="A0A9P6BYD5"/>